<name>A0A7Y7PPN0_9BACT</name>
<reference evidence="3 4" key="1">
    <citation type="submission" date="2020-05" db="EMBL/GenBank/DDBJ databases">
        <title>Hymenobacter terrestris sp. nov. and Hymenobacter lapidiphilus sp. nov., isolated from regoliths in Antarctica.</title>
        <authorList>
            <person name="Sedlacek I."/>
            <person name="Pantucek R."/>
            <person name="Zeman M."/>
            <person name="Holochova P."/>
            <person name="Kralova S."/>
            <person name="Stankova E."/>
            <person name="Sedo O."/>
            <person name="Micenkova L."/>
            <person name="Svec P."/>
            <person name="Gupta V."/>
            <person name="Sood U."/>
            <person name="Korpole U.S."/>
            <person name="Lal R."/>
        </authorList>
    </citation>
    <scope>NUCLEOTIDE SEQUENCE [LARGE SCALE GENOMIC DNA]</scope>
    <source>
        <strain evidence="3 4">P5342</strain>
    </source>
</reference>
<feature type="compositionally biased region" description="Low complexity" evidence="1">
    <location>
        <begin position="394"/>
        <end position="446"/>
    </location>
</feature>
<protein>
    <recommendedName>
        <fullName evidence="5">Prolyl-tRNA synthetase</fullName>
    </recommendedName>
</protein>
<keyword evidence="4" id="KW-1185">Reference proteome</keyword>
<accession>A0A7Y7PPN0</accession>
<dbReference type="RefSeq" id="WP_176908497.1">
    <property type="nucleotide sequence ID" value="NZ_JABKAU010000016.1"/>
</dbReference>
<organism evidence="3 4">
    <name type="scientific">Hymenobacter lapidiphilus</name>
    <dbReference type="NCBI Taxonomy" id="2608003"/>
    <lineage>
        <taxon>Bacteria</taxon>
        <taxon>Pseudomonadati</taxon>
        <taxon>Bacteroidota</taxon>
        <taxon>Cytophagia</taxon>
        <taxon>Cytophagales</taxon>
        <taxon>Hymenobacteraceae</taxon>
        <taxon>Hymenobacter</taxon>
    </lineage>
</organism>
<feature type="compositionally biased region" description="Polar residues" evidence="1">
    <location>
        <begin position="289"/>
        <end position="299"/>
    </location>
</feature>
<feature type="region of interest" description="Disordered" evidence="1">
    <location>
        <begin position="221"/>
        <end position="459"/>
    </location>
</feature>
<evidence type="ECO:0008006" key="5">
    <source>
        <dbReference type="Google" id="ProtNLM"/>
    </source>
</evidence>
<proteinExistence type="predicted"/>
<feature type="compositionally biased region" description="Low complexity" evidence="1">
    <location>
        <begin position="372"/>
        <end position="382"/>
    </location>
</feature>
<keyword evidence="2" id="KW-0732">Signal</keyword>
<feature type="compositionally biased region" description="Low complexity" evidence="1">
    <location>
        <begin position="237"/>
        <end position="250"/>
    </location>
</feature>
<evidence type="ECO:0000256" key="2">
    <source>
        <dbReference type="SAM" id="SignalP"/>
    </source>
</evidence>
<dbReference type="PROSITE" id="PS51257">
    <property type="entry name" value="PROKAR_LIPOPROTEIN"/>
    <property type="match status" value="1"/>
</dbReference>
<dbReference type="AlphaFoldDB" id="A0A7Y7PPN0"/>
<dbReference type="Proteomes" id="UP000565521">
    <property type="component" value="Unassembled WGS sequence"/>
</dbReference>
<gene>
    <name evidence="3" type="ORF">HW554_10265</name>
</gene>
<feature type="compositionally biased region" description="Polar residues" evidence="1">
    <location>
        <begin position="351"/>
        <end position="361"/>
    </location>
</feature>
<feature type="signal peptide" evidence="2">
    <location>
        <begin position="1"/>
        <end position="21"/>
    </location>
</feature>
<comment type="caution">
    <text evidence="3">The sequence shown here is derived from an EMBL/GenBank/DDBJ whole genome shotgun (WGS) entry which is preliminary data.</text>
</comment>
<sequence length="459" mass="48888">MKKHLPSILPALALLTLGGCAVSSNLATTENDGMYYSASDDKVTALAVPVAQAAPVGDPNDVVNPDYNGSVARSGSDEYYDEERYANVPQRQNNYRGGSLGYYSFPYADPYYYGASAFGYSPYSAFGHSPYAFYDPFYRPFYGYGGLTINIGFGFGQPYYRPFGYSPYGFYDPYFAYGGFGGLWGNQFGYGNGFYGNGFYNNGFYNNGYCGVGVGNDRPVRNVTYGPRRSRTGTGAGLASGSTSTASNASPGRSRVVQEGRFATPGNSGTTVPAGQYNGRSRVRDVTAGNGNSSASGQPATTSQTATRSSRYRETQPVQGAPTMAGQPAGTTRRWRVLDNSAPNGAPASGNERTTQGSVSQPERARRATYYSGDNGSNSSSGTAQPQRQRTYERSSSPSRASEPSRSYSEPSRASEPSRSYSEPSRASEPSRSYSEPSRSSSPAQSSGGGDGGGRGRVR</sequence>
<feature type="compositionally biased region" description="Gly residues" evidence="1">
    <location>
        <begin position="447"/>
        <end position="459"/>
    </location>
</feature>
<evidence type="ECO:0000313" key="4">
    <source>
        <dbReference type="Proteomes" id="UP000565521"/>
    </source>
</evidence>
<feature type="compositionally biased region" description="Low complexity" evidence="1">
    <location>
        <begin position="300"/>
        <end position="309"/>
    </location>
</feature>
<evidence type="ECO:0000256" key="1">
    <source>
        <dbReference type="SAM" id="MobiDB-lite"/>
    </source>
</evidence>
<feature type="chain" id="PRO_5030848977" description="Prolyl-tRNA synthetase" evidence="2">
    <location>
        <begin position="22"/>
        <end position="459"/>
    </location>
</feature>
<evidence type="ECO:0000313" key="3">
    <source>
        <dbReference type="EMBL" id="NVO31594.1"/>
    </source>
</evidence>
<dbReference type="EMBL" id="JABKAU010000016">
    <property type="protein sequence ID" value="NVO31594.1"/>
    <property type="molecule type" value="Genomic_DNA"/>
</dbReference>